<sequence>MLTHRGVERTFLHNLQLAVLLSFCGGLVNVLGVIELQMMTTNVTGYLSVFVEDLLALDWLKTRYVFLLIFSFFSGAFFSHFVLLLQRKLLQKVFYTLPLLVEVVCLILIGTQGDKWIGMGYSYEVACFLLFLMGLQNSLVTFISNAVVRTTHVTGIFTDLGIETARLLFYFTHAEERMRLFSLIGLKLAIVISFCCGGIVSGYFYDTLGLQTLCIASVVLLFTSGYDYFKTMMADVIEESKKHLGPLRHIRSKGLFKK</sequence>
<dbReference type="RefSeq" id="WP_155035123.1">
    <property type="nucleotide sequence ID" value="NZ_JAYMMG010000012.1"/>
</dbReference>
<dbReference type="EMBL" id="WMJY01000006">
    <property type="protein sequence ID" value="MTH29144.1"/>
    <property type="molecule type" value="Genomic_DNA"/>
</dbReference>
<organism evidence="2 3">
    <name type="scientific">Myroides pelagicus</name>
    <dbReference type="NCBI Taxonomy" id="270914"/>
    <lineage>
        <taxon>Bacteria</taxon>
        <taxon>Pseudomonadati</taxon>
        <taxon>Bacteroidota</taxon>
        <taxon>Flavobacteriia</taxon>
        <taxon>Flavobacteriales</taxon>
        <taxon>Flavobacteriaceae</taxon>
        <taxon>Myroides</taxon>
    </lineage>
</organism>
<keyword evidence="3" id="KW-1185">Reference proteome</keyword>
<feature type="transmembrane region" description="Helical" evidence="1">
    <location>
        <begin position="12"/>
        <end position="34"/>
    </location>
</feature>
<comment type="caution">
    <text evidence="2">The sequence shown here is derived from an EMBL/GenBank/DDBJ whole genome shotgun (WGS) entry which is preliminary data.</text>
</comment>
<protein>
    <submittedName>
        <fullName evidence="2">DUF1275 domain-containing protein</fullName>
    </submittedName>
</protein>
<dbReference type="AlphaFoldDB" id="A0A7K1GLP0"/>
<feature type="transmembrane region" description="Helical" evidence="1">
    <location>
        <begin position="64"/>
        <end position="85"/>
    </location>
</feature>
<dbReference type="PANTHER" id="PTHR37314:SF4">
    <property type="entry name" value="UPF0700 TRANSMEMBRANE PROTEIN YOAK"/>
    <property type="match status" value="1"/>
</dbReference>
<gene>
    <name evidence="2" type="ORF">GJV77_04315</name>
</gene>
<feature type="transmembrane region" description="Helical" evidence="1">
    <location>
        <begin position="180"/>
        <end position="204"/>
    </location>
</feature>
<keyword evidence="1" id="KW-0812">Transmembrane</keyword>
<feature type="transmembrane region" description="Helical" evidence="1">
    <location>
        <begin position="210"/>
        <end position="229"/>
    </location>
</feature>
<keyword evidence="1" id="KW-0472">Membrane</keyword>
<keyword evidence="1" id="KW-1133">Transmembrane helix</keyword>
<dbReference type="PANTHER" id="PTHR37314">
    <property type="entry name" value="SLR0142 PROTEIN"/>
    <property type="match status" value="1"/>
</dbReference>
<evidence type="ECO:0000256" key="1">
    <source>
        <dbReference type="SAM" id="Phobius"/>
    </source>
</evidence>
<name>A0A7K1GLP0_9FLAO</name>
<dbReference type="OrthoDB" id="270162at2"/>
<feature type="transmembrane region" description="Helical" evidence="1">
    <location>
        <begin position="92"/>
        <end position="110"/>
    </location>
</feature>
<evidence type="ECO:0000313" key="2">
    <source>
        <dbReference type="EMBL" id="MTH29144.1"/>
    </source>
</evidence>
<evidence type="ECO:0000313" key="3">
    <source>
        <dbReference type="Proteomes" id="UP000488936"/>
    </source>
</evidence>
<dbReference type="Proteomes" id="UP000488936">
    <property type="component" value="Unassembled WGS sequence"/>
</dbReference>
<reference evidence="2 3" key="1">
    <citation type="journal article" date="2006" name="Int. J. Syst. Evol. Microbiol.">
        <title>Myroides pelagicus sp. nov., isolated from seawater in Thailand.</title>
        <authorList>
            <person name="Yoon J."/>
            <person name="Maneerat S."/>
            <person name="Kawai F."/>
            <person name="Yokota A."/>
        </authorList>
    </citation>
    <scope>NUCLEOTIDE SEQUENCE [LARGE SCALE GENOMIC DNA]</scope>
    <source>
        <strain evidence="2 3">SM1T</strain>
    </source>
</reference>
<accession>A0A7K1GLP0</accession>
<proteinExistence type="predicted"/>
<dbReference type="InterPro" id="IPR010699">
    <property type="entry name" value="DUF1275"/>
</dbReference>
<dbReference type="Pfam" id="PF06912">
    <property type="entry name" value="DUF1275"/>
    <property type="match status" value="1"/>
</dbReference>